<dbReference type="InterPro" id="IPR011251">
    <property type="entry name" value="Luciferase-like_dom"/>
</dbReference>
<dbReference type="InterPro" id="IPR036661">
    <property type="entry name" value="Luciferase-like_sf"/>
</dbReference>
<name>A0AAE9Y613_9ACTN</name>
<dbReference type="NCBIfam" id="TIGR03619">
    <property type="entry name" value="F420_Rv2161c"/>
    <property type="match status" value="1"/>
</dbReference>
<dbReference type="SUPFAM" id="SSF51679">
    <property type="entry name" value="Bacterial luciferase-like"/>
    <property type="match status" value="1"/>
</dbReference>
<dbReference type="RefSeq" id="WP_272735705.1">
    <property type="nucleotide sequence ID" value="NZ_CP116942.1"/>
</dbReference>
<protein>
    <submittedName>
        <fullName evidence="3">LLM class F420-dependent oxidoreductase</fullName>
    </submittedName>
</protein>
<accession>A0AAE9Y613</accession>
<dbReference type="Proteomes" id="UP001216390">
    <property type="component" value="Chromosome"/>
</dbReference>
<dbReference type="Gene3D" id="3.20.20.30">
    <property type="entry name" value="Luciferase-like domain"/>
    <property type="match status" value="1"/>
</dbReference>
<dbReference type="PANTHER" id="PTHR30011:SF32">
    <property type="entry name" value="CONSERVED PROTEIN"/>
    <property type="match status" value="1"/>
</dbReference>
<dbReference type="Pfam" id="PF00296">
    <property type="entry name" value="Bac_luciferase"/>
    <property type="match status" value="1"/>
</dbReference>
<feature type="region of interest" description="Disordered" evidence="1">
    <location>
        <begin position="34"/>
        <end position="54"/>
    </location>
</feature>
<evidence type="ECO:0000313" key="3">
    <source>
        <dbReference type="EMBL" id="WCO66181.1"/>
    </source>
</evidence>
<dbReference type="KEGG" id="ima:PO878_16895"/>
<organism evidence="3 4">
    <name type="scientific">Iamia majanohamensis</name>
    <dbReference type="NCBI Taxonomy" id="467976"/>
    <lineage>
        <taxon>Bacteria</taxon>
        <taxon>Bacillati</taxon>
        <taxon>Actinomycetota</taxon>
        <taxon>Acidimicrobiia</taxon>
        <taxon>Acidimicrobiales</taxon>
        <taxon>Iamiaceae</taxon>
        <taxon>Iamia</taxon>
    </lineage>
</organism>
<gene>
    <name evidence="3" type="ORF">PO878_16895</name>
</gene>
<evidence type="ECO:0000259" key="2">
    <source>
        <dbReference type="Pfam" id="PF00296"/>
    </source>
</evidence>
<reference evidence="3" key="1">
    <citation type="submission" date="2023-01" db="EMBL/GenBank/DDBJ databases">
        <title>The diversity of Class Acidimicrobiia in South China Sea sediment environments and the proposal of Iamia marina sp. nov., a novel species of the genus Iamia.</title>
        <authorList>
            <person name="He Y."/>
            <person name="Tian X."/>
        </authorList>
    </citation>
    <scope>NUCLEOTIDE SEQUENCE</scope>
    <source>
        <strain evidence="3">DSM 19957</strain>
    </source>
</reference>
<dbReference type="InterPro" id="IPR051260">
    <property type="entry name" value="Diverse_substr_monoxygenases"/>
</dbReference>
<evidence type="ECO:0000313" key="4">
    <source>
        <dbReference type="Proteomes" id="UP001216390"/>
    </source>
</evidence>
<dbReference type="AlphaFoldDB" id="A0AAE9Y613"/>
<proteinExistence type="predicted"/>
<dbReference type="InterPro" id="IPR019921">
    <property type="entry name" value="Lucif-like_OxRdtase_Rv2161c"/>
</dbReference>
<sequence length="292" mass="31476">MDVGATLFATDRSWEPGPLAEELEARGVSSLWIPEHTHIPTSRRTPPPTGDAELPEEYARTLDPFVALTWAAAVTTRLRLGTGILLPAQREPIVTAKAVASLDHLSGGRLELGVGFGWNADELEDHGVTMGQRRAVARERIEAMQALWADEVASYEGEHVALSPSWAWPKPVQEVLRPDGDGGQAPRRGVPVHLGGIPSPKVFGHIASWGDGWIPIGGAGLTEAVPRFREAMAEAGRDPDALRILTFGTIPDAGKMAHYEELGVDECVLRLPSAGRDEVLRTLDSYAPFLPG</sequence>
<evidence type="ECO:0000256" key="1">
    <source>
        <dbReference type="SAM" id="MobiDB-lite"/>
    </source>
</evidence>
<dbReference type="GO" id="GO:0016705">
    <property type="term" value="F:oxidoreductase activity, acting on paired donors, with incorporation or reduction of molecular oxygen"/>
    <property type="evidence" value="ECO:0007669"/>
    <property type="project" value="InterPro"/>
</dbReference>
<feature type="domain" description="Luciferase-like" evidence="2">
    <location>
        <begin position="19"/>
        <end position="249"/>
    </location>
</feature>
<dbReference type="EMBL" id="CP116942">
    <property type="protein sequence ID" value="WCO66181.1"/>
    <property type="molecule type" value="Genomic_DNA"/>
</dbReference>
<dbReference type="PANTHER" id="PTHR30011">
    <property type="entry name" value="ALKANESULFONATE MONOOXYGENASE-RELATED"/>
    <property type="match status" value="1"/>
</dbReference>
<keyword evidence="4" id="KW-1185">Reference proteome</keyword>